<keyword evidence="2" id="KW-1185">Reference proteome</keyword>
<name>A0ABT7CV27_9BACT</name>
<evidence type="ECO:0000313" key="1">
    <source>
        <dbReference type="EMBL" id="MDJ1497625.1"/>
    </source>
</evidence>
<sequence length="511" mass="56828">MGIFAKNRFINNYLRGILGLCLWMGIEPTAQAQQPLQISLSKQTLTFDPNQKGNPPAFHIIRVVDARPLKTHIGIVQRGLVNTKAQAFLKGGVEKQLLDFFHRSLPQPSLPQSNASLPMIVRVHQLSIAEKTTFSSETATAAVVIDFICSKDDSLHLLYQASSLVTKGGLDVTASHDDNIARALGECVEKFINYASPYDWQSLLAQSLYLSEGELYTPMISEDKLPNMPIFQDTVLMRGIYHSLIEFQNNSPSGQQPFITQTQERNGRQWNDAQKVTPYHVLPDGSKKEVKKVWGFSDGESAYIYFQKDFFPLRKQAGSFIFDAYAPVDGASVGAAGVMGGAIGGAIAGAATANRRQTYQLDVLTGQITDWDENNYMARLQARHTSGGDNSGGVAKIILYYKGGKASTDQPVTILFRTNSDTLTFSLKVDSFIEIPWQDPLSDLNVCVQGTLNPCYQFVADLTKVNYLEYLPTAKGTDEVIIRQVNAQEAEFYLKKIRYAQERNLKRQARK</sequence>
<accession>A0ABT7CV27</accession>
<comment type="caution">
    <text evidence="1">The sequence shown here is derived from an EMBL/GenBank/DDBJ whole genome shotgun (WGS) entry which is preliminary data.</text>
</comment>
<dbReference type="RefSeq" id="WP_314003340.1">
    <property type="nucleotide sequence ID" value="NZ_JASJOT010000034.1"/>
</dbReference>
<gene>
    <name evidence="1" type="ORF">QNI19_32095</name>
</gene>
<protein>
    <submittedName>
        <fullName evidence="1">Uncharacterized protein</fullName>
    </submittedName>
</protein>
<proteinExistence type="predicted"/>
<dbReference type="EMBL" id="JASJOT010000034">
    <property type="protein sequence ID" value="MDJ1497625.1"/>
    <property type="molecule type" value="Genomic_DNA"/>
</dbReference>
<dbReference type="Proteomes" id="UP001228581">
    <property type="component" value="Unassembled WGS sequence"/>
</dbReference>
<reference evidence="1 2" key="1">
    <citation type="submission" date="2023-05" db="EMBL/GenBank/DDBJ databases">
        <authorList>
            <person name="Zhang X."/>
        </authorList>
    </citation>
    <scope>NUCLEOTIDE SEQUENCE [LARGE SCALE GENOMIC DNA]</scope>
    <source>
        <strain evidence="1 2">DM2B3-1</strain>
    </source>
</reference>
<evidence type="ECO:0000313" key="2">
    <source>
        <dbReference type="Proteomes" id="UP001228581"/>
    </source>
</evidence>
<organism evidence="1 2">
    <name type="scientific">Xanthocytophaga flava</name>
    <dbReference type="NCBI Taxonomy" id="3048013"/>
    <lineage>
        <taxon>Bacteria</taxon>
        <taxon>Pseudomonadati</taxon>
        <taxon>Bacteroidota</taxon>
        <taxon>Cytophagia</taxon>
        <taxon>Cytophagales</taxon>
        <taxon>Rhodocytophagaceae</taxon>
        <taxon>Xanthocytophaga</taxon>
    </lineage>
</organism>